<evidence type="ECO:0000313" key="1">
    <source>
        <dbReference type="EMBL" id="CAD7198247.1"/>
    </source>
</evidence>
<dbReference type="AlphaFoldDB" id="A0A7R8VGU5"/>
<reference evidence="1" key="1">
    <citation type="submission" date="2020-11" db="EMBL/GenBank/DDBJ databases">
        <authorList>
            <person name="Tran Van P."/>
        </authorList>
    </citation>
    <scope>NUCLEOTIDE SEQUENCE</scope>
</reference>
<sequence length="87" mass="9644">MYRQNRILTPAIVSCESDALDNATNEAGISVLLWVVWLGIKTGSDHTSSLTVKRCLGEEVMAMCAVDRFQQVGSIASYYPFDCMAMY</sequence>
<accession>A0A7R8VGU5</accession>
<gene>
    <name evidence="1" type="ORF">TDIB3V08_LOCUS4530</name>
</gene>
<protein>
    <submittedName>
        <fullName evidence="1">Uncharacterized protein</fullName>
    </submittedName>
</protein>
<name>A0A7R8VGU5_TIMDO</name>
<organism evidence="1">
    <name type="scientific">Timema douglasi</name>
    <name type="common">Walking stick</name>
    <dbReference type="NCBI Taxonomy" id="61478"/>
    <lineage>
        <taxon>Eukaryota</taxon>
        <taxon>Metazoa</taxon>
        <taxon>Ecdysozoa</taxon>
        <taxon>Arthropoda</taxon>
        <taxon>Hexapoda</taxon>
        <taxon>Insecta</taxon>
        <taxon>Pterygota</taxon>
        <taxon>Neoptera</taxon>
        <taxon>Polyneoptera</taxon>
        <taxon>Phasmatodea</taxon>
        <taxon>Timematodea</taxon>
        <taxon>Timematoidea</taxon>
        <taxon>Timematidae</taxon>
        <taxon>Timema</taxon>
    </lineage>
</organism>
<proteinExistence type="predicted"/>
<dbReference type="EMBL" id="OA566080">
    <property type="protein sequence ID" value="CAD7198247.1"/>
    <property type="molecule type" value="Genomic_DNA"/>
</dbReference>